<protein>
    <submittedName>
        <fullName evidence="1">Uncharacterized protein</fullName>
    </submittedName>
</protein>
<comment type="caution">
    <text evidence="1">The sequence shown here is derived from an EMBL/GenBank/DDBJ whole genome shotgun (WGS) entry which is preliminary data.</text>
</comment>
<dbReference type="Proteomes" id="UP000235036">
    <property type="component" value="Unassembled WGS sequence"/>
</dbReference>
<dbReference type="EMBL" id="NRQW01000240">
    <property type="protein sequence ID" value="PLZ90193.1"/>
    <property type="molecule type" value="Genomic_DNA"/>
</dbReference>
<dbReference type="AlphaFoldDB" id="A0A2N6K3K7"/>
<organism evidence="1 2">
    <name type="scientific">Fischerella muscicola CCMEE 5323</name>
    <dbReference type="NCBI Taxonomy" id="2019572"/>
    <lineage>
        <taxon>Bacteria</taxon>
        <taxon>Bacillati</taxon>
        <taxon>Cyanobacteriota</taxon>
        <taxon>Cyanophyceae</taxon>
        <taxon>Nostocales</taxon>
        <taxon>Hapalosiphonaceae</taxon>
        <taxon>Fischerella</taxon>
    </lineage>
</organism>
<evidence type="ECO:0000313" key="2">
    <source>
        <dbReference type="Proteomes" id="UP000235036"/>
    </source>
</evidence>
<gene>
    <name evidence="1" type="ORF">CEN44_11130</name>
</gene>
<keyword evidence="2" id="KW-1185">Reference proteome</keyword>
<proteinExistence type="predicted"/>
<name>A0A2N6K3K7_FISMU</name>
<evidence type="ECO:0000313" key="1">
    <source>
        <dbReference type="EMBL" id="PLZ90193.1"/>
    </source>
</evidence>
<sequence>MRERSHDFSLGDRLSLSITCKPFEQIILTVCGLVRLKIIMLQAKIYGFFQKSNIISIIIVSFKELLTQQIQQFMSLIAILNH</sequence>
<reference evidence="1 2" key="1">
    <citation type="submission" date="2017-08" db="EMBL/GenBank/DDBJ databases">
        <title>Genomes of Fischerella (Mastigocladus) sp. strains.</title>
        <authorList>
            <person name="Miller S.R."/>
        </authorList>
    </citation>
    <scope>NUCLEOTIDE SEQUENCE [LARGE SCALE GENOMIC DNA]</scope>
    <source>
        <strain evidence="1 2">CCMEE 5323</strain>
    </source>
</reference>
<accession>A0A2N6K3K7</accession>